<sequence length="471" mass="54716">MGKSKKKHEVALTEYSNAVIITDYTLRWLSLGLYRITSREEEGSYGLFLFFQLLITFFTLGYGWYREYRYRKSIDPEAKQDESTDDIINFFVKGFTEPPLYETLGSSISVIIRIGLLLTFCIMVVQVVSNIPSFDLKTLMSYSDRPSSMGITFTLTFFLYGAFMLYISSISVPAVSNEKIKANYAKNISKAPQTVEQMLESQVHGSEVIPSETIVDANDIAIVEMEGEIRNLQNRVEAYILESVMFGALTFSGFLTLLASDKDRLDYELMIVFGDSIKRIMADVLLLKFDFSNSAYQIFMDSSDDRRFLVVWIMFVTLLSSMFFLLVIASRLKFSQIIENVDNAIRLARAYNDKEEEVFMLHLEFENKTRLKNRLDFLSKKIAQQITIASDLLKEVKPIVYYMSIFRNLGVIFFLLIIIIGLLFYSQVLAVMVGFLAFLVYVYKRIDDWYRRNRLRNIIQRNREVQFLEER</sequence>
<gene>
    <name evidence="2" type="ORF">SAMN04488541_10113</name>
</gene>
<evidence type="ECO:0000313" key="2">
    <source>
        <dbReference type="EMBL" id="SFE95606.1"/>
    </source>
</evidence>
<protein>
    <submittedName>
        <fullName evidence="2">Uncharacterized protein</fullName>
    </submittedName>
</protein>
<feature type="transmembrane region" description="Helical" evidence="1">
    <location>
        <begin position="149"/>
        <end position="167"/>
    </location>
</feature>
<feature type="transmembrane region" description="Helical" evidence="1">
    <location>
        <begin position="309"/>
        <end position="329"/>
    </location>
</feature>
<dbReference type="EMBL" id="FONY01000011">
    <property type="protein sequence ID" value="SFE95606.1"/>
    <property type="molecule type" value="Genomic_DNA"/>
</dbReference>
<feature type="transmembrane region" description="Helical" evidence="1">
    <location>
        <begin position="110"/>
        <end position="129"/>
    </location>
</feature>
<name>A0A1I2ET06_9BACT</name>
<dbReference type="Proteomes" id="UP000199513">
    <property type="component" value="Unassembled WGS sequence"/>
</dbReference>
<reference evidence="2 3" key="1">
    <citation type="submission" date="2016-10" db="EMBL/GenBank/DDBJ databases">
        <authorList>
            <person name="de Groot N.N."/>
        </authorList>
    </citation>
    <scope>NUCLEOTIDE SEQUENCE [LARGE SCALE GENOMIC DNA]</scope>
    <source>
        <strain>GEY</strain>
        <strain evidence="3">DSM 9560</strain>
    </source>
</reference>
<proteinExistence type="predicted"/>
<dbReference type="AlphaFoldDB" id="A0A1I2ET06"/>
<feature type="transmembrane region" description="Helical" evidence="1">
    <location>
        <begin position="45"/>
        <end position="65"/>
    </location>
</feature>
<feature type="transmembrane region" description="Helical" evidence="1">
    <location>
        <begin position="428"/>
        <end position="446"/>
    </location>
</feature>
<dbReference type="RefSeq" id="WP_091542689.1">
    <property type="nucleotide sequence ID" value="NZ_FONY01000011.1"/>
</dbReference>
<feature type="transmembrane region" description="Helical" evidence="1">
    <location>
        <begin position="399"/>
        <end position="422"/>
    </location>
</feature>
<feature type="transmembrane region" description="Helical" evidence="1">
    <location>
        <begin position="239"/>
        <end position="260"/>
    </location>
</feature>
<accession>A0A1I2ET06</accession>
<keyword evidence="1" id="KW-0812">Transmembrane</keyword>
<evidence type="ECO:0000313" key="3">
    <source>
        <dbReference type="Proteomes" id="UP000199513"/>
    </source>
</evidence>
<dbReference type="OrthoDB" id="1522752at2"/>
<keyword evidence="1" id="KW-0472">Membrane</keyword>
<organism evidence="2 3">
    <name type="scientific">Thermoflexibacter ruber</name>
    <dbReference type="NCBI Taxonomy" id="1003"/>
    <lineage>
        <taxon>Bacteria</taxon>
        <taxon>Pseudomonadati</taxon>
        <taxon>Bacteroidota</taxon>
        <taxon>Cytophagia</taxon>
        <taxon>Cytophagales</taxon>
        <taxon>Thermoflexibacteraceae</taxon>
        <taxon>Thermoflexibacter</taxon>
    </lineage>
</organism>
<dbReference type="STRING" id="1003.SAMN04488541_10113"/>
<evidence type="ECO:0000256" key="1">
    <source>
        <dbReference type="SAM" id="Phobius"/>
    </source>
</evidence>
<keyword evidence="3" id="KW-1185">Reference proteome</keyword>
<keyword evidence="1" id="KW-1133">Transmembrane helix</keyword>